<dbReference type="EMBL" id="CP009509">
    <property type="protein sequence ID" value="AKB40767.1"/>
    <property type="molecule type" value="Genomic_DNA"/>
</dbReference>
<dbReference type="PANTHER" id="PTHR42939">
    <property type="entry name" value="ABC TRANSPORTER ATP-BINDING PROTEIN ALBC-RELATED"/>
    <property type="match status" value="1"/>
</dbReference>
<keyword evidence="3 5" id="KW-0067">ATP-binding</keyword>
<dbReference type="PROSITE" id="PS50893">
    <property type="entry name" value="ABC_TRANSPORTER_2"/>
    <property type="match status" value="1"/>
</dbReference>
<name>A0A0E3PYK5_METMZ</name>
<proteinExistence type="predicted"/>
<evidence type="ECO:0000256" key="3">
    <source>
        <dbReference type="ARBA" id="ARBA00022840"/>
    </source>
</evidence>
<dbReference type="Gene3D" id="3.40.50.300">
    <property type="entry name" value="P-loop containing nucleotide triphosphate hydrolases"/>
    <property type="match status" value="1"/>
</dbReference>
<organism evidence="5 6">
    <name type="scientific">Methanosarcina mazei WWM610</name>
    <dbReference type="NCBI Taxonomy" id="1434117"/>
    <lineage>
        <taxon>Archaea</taxon>
        <taxon>Methanobacteriati</taxon>
        <taxon>Methanobacteriota</taxon>
        <taxon>Stenosarchaea group</taxon>
        <taxon>Methanomicrobia</taxon>
        <taxon>Methanosarcinales</taxon>
        <taxon>Methanosarcinaceae</taxon>
        <taxon>Methanosarcina</taxon>
    </lineage>
</organism>
<dbReference type="InterPro" id="IPR003439">
    <property type="entry name" value="ABC_transporter-like_ATP-bd"/>
</dbReference>
<evidence type="ECO:0000259" key="4">
    <source>
        <dbReference type="PROSITE" id="PS50893"/>
    </source>
</evidence>
<dbReference type="AlphaFoldDB" id="A0A0E3PYK5"/>
<dbReference type="RefSeq" id="WP_011034763.1">
    <property type="nucleotide sequence ID" value="NZ_CP009509.1"/>
</dbReference>
<dbReference type="Proteomes" id="UP000033058">
    <property type="component" value="Chromosome"/>
</dbReference>
<dbReference type="GO" id="GO:0016887">
    <property type="term" value="F:ATP hydrolysis activity"/>
    <property type="evidence" value="ECO:0007669"/>
    <property type="project" value="InterPro"/>
</dbReference>
<dbReference type="InterPro" id="IPR003593">
    <property type="entry name" value="AAA+_ATPase"/>
</dbReference>
<dbReference type="Pfam" id="PF00005">
    <property type="entry name" value="ABC_tran"/>
    <property type="match status" value="1"/>
</dbReference>
<dbReference type="GeneID" id="24851489"/>
<dbReference type="SMART" id="SM00382">
    <property type="entry name" value="AAA"/>
    <property type="match status" value="1"/>
</dbReference>
<accession>A0A0E3PYK5</accession>
<dbReference type="HOGENOM" id="CLU_000604_1_2_2"/>
<evidence type="ECO:0000313" key="5">
    <source>
        <dbReference type="EMBL" id="AKB40767.1"/>
    </source>
</evidence>
<gene>
    <name evidence="5" type="ORF">MSMAW_1776</name>
</gene>
<evidence type="ECO:0000256" key="1">
    <source>
        <dbReference type="ARBA" id="ARBA00022448"/>
    </source>
</evidence>
<keyword evidence="2" id="KW-0547">Nucleotide-binding</keyword>
<keyword evidence="1" id="KW-0813">Transport</keyword>
<dbReference type="PATRIC" id="fig|1434117.4.peg.2262"/>
<protein>
    <submittedName>
        <fullName evidence="5">ABC transporter, ATP-binding protein</fullName>
    </submittedName>
</protein>
<feature type="domain" description="ABC transporter" evidence="4">
    <location>
        <begin position="2"/>
        <end position="230"/>
    </location>
</feature>
<dbReference type="GO" id="GO:0005524">
    <property type="term" value="F:ATP binding"/>
    <property type="evidence" value="ECO:0007669"/>
    <property type="project" value="UniProtKB-KW"/>
</dbReference>
<sequence>MIEVKGLSKFYGQTQAVDGVDLSIGKGELFGLLGPNGSGKTTMIKMLTGQIKPTSGTLRVHGINVLEDPLRVRELVGVIPEQETPPSFLTAEEYLHFVAKIRKMEHYEEACSKWFDFFDFADQKDSLCKDLSRGTRQKLMFAQAFLHEPELAIIDEPLINLDPVMQKKVKDFLKGYVNNGGTIFISTHILEIAKEICTSIGVIYRGKLVYTGRLDDPGLQKRNFEGFFLDLVSRRKEISNDIMQKPTKEVPLPV</sequence>
<dbReference type="PANTHER" id="PTHR42939:SF1">
    <property type="entry name" value="ABC TRANSPORTER ATP-BINDING PROTEIN ALBC-RELATED"/>
    <property type="match status" value="1"/>
</dbReference>
<dbReference type="InterPro" id="IPR027417">
    <property type="entry name" value="P-loop_NTPase"/>
</dbReference>
<dbReference type="InterPro" id="IPR051782">
    <property type="entry name" value="ABC_Transporter_VariousFunc"/>
</dbReference>
<evidence type="ECO:0000256" key="2">
    <source>
        <dbReference type="ARBA" id="ARBA00022741"/>
    </source>
</evidence>
<dbReference type="SUPFAM" id="SSF52540">
    <property type="entry name" value="P-loop containing nucleoside triphosphate hydrolases"/>
    <property type="match status" value="1"/>
</dbReference>
<evidence type="ECO:0000313" key="6">
    <source>
        <dbReference type="Proteomes" id="UP000033058"/>
    </source>
</evidence>
<dbReference type="CDD" id="cd03230">
    <property type="entry name" value="ABC_DR_subfamily_A"/>
    <property type="match status" value="1"/>
</dbReference>
<reference evidence="5 6" key="1">
    <citation type="submission" date="2014-07" db="EMBL/GenBank/DDBJ databases">
        <title>Methanogenic archaea and the global carbon cycle.</title>
        <authorList>
            <person name="Henriksen J.R."/>
            <person name="Luke J."/>
            <person name="Reinhart S."/>
            <person name="Benedict M.N."/>
            <person name="Youngblut N.D."/>
            <person name="Metcalf M.E."/>
            <person name="Whitaker R.J."/>
            <person name="Metcalf W.W."/>
        </authorList>
    </citation>
    <scope>NUCLEOTIDE SEQUENCE [LARGE SCALE GENOMIC DNA]</scope>
    <source>
        <strain evidence="5 6">WWM610</strain>
    </source>
</reference>